<dbReference type="CDD" id="cd17589">
    <property type="entry name" value="REC_TPR"/>
    <property type="match status" value="1"/>
</dbReference>
<organism evidence="4 5">
    <name type="scientific">Neiella holothuriorum</name>
    <dbReference type="NCBI Taxonomy" id="2870530"/>
    <lineage>
        <taxon>Bacteria</taxon>
        <taxon>Pseudomonadati</taxon>
        <taxon>Pseudomonadota</taxon>
        <taxon>Gammaproteobacteria</taxon>
        <taxon>Alteromonadales</taxon>
        <taxon>Echinimonadaceae</taxon>
        <taxon>Neiella</taxon>
    </lineage>
</organism>
<dbReference type="Pfam" id="PF13181">
    <property type="entry name" value="TPR_8"/>
    <property type="match status" value="1"/>
</dbReference>
<dbReference type="SMART" id="SM00028">
    <property type="entry name" value="TPR"/>
    <property type="match status" value="4"/>
</dbReference>
<dbReference type="InterPro" id="IPR052048">
    <property type="entry name" value="ST_Response_Regulator"/>
</dbReference>
<keyword evidence="2" id="KW-0802">TPR repeat</keyword>
<dbReference type="PROSITE" id="PS50005">
    <property type="entry name" value="TPR"/>
    <property type="match status" value="2"/>
</dbReference>
<dbReference type="Gene3D" id="3.40.50.2300">
    <property type="match status" value="1"/>
</dbReference>
<feature type="modified residue" description="4-aspartylphosphate" evidence="1">
    <location>
        <position position="61"/>
    </location>
</feature>
<dbReference type="PANTHER" id="PTHR43228:SF1">
    <property type="entry name" value="TWO-COMPONENT RESPONSE REGULATOR ARR22"/>
    <property type="match status" value="1"/>
</dbReference>
<protein>
    <submittedName>
        <fullName evidence="4">Response regulator</fullName>
    </submittedName>
</protein>
<dbReference type="RefSeq" id="WP_220105025.1">
    <property type="nucleotide sequence ID" value="NZ_JAHZSS010000022.1"/>
</dbReference>
<sequence length="549" mass="62134">MKPTFDFKRAKVLIVDDQRAFQVTLKGMLVNLGIKDIHFVESSEAAIRSCRSTKYDVVLADYNLGPGKNGQQLLESLRAKKLLSASAIYFIISGESTRGVVLGAIEREPDDYLVKPFSLKQLSTRLRRAYLKHTELEDIYAAIHTDDLEAAKVSCRELLSKKSRYSGLCNKILAELYIRTGEPQEAEKILRAILEQRDLVWARVSLGHALNAAKNPQEALSMVAPILKSSPLTVEAQDCMADSYIALGDEDKALELLKKATDLSPFRPERQTKLAQLALANDQYQMALDAFKQVYEQSRRAMERNTEHLCNYVRSTVEAALSLDDKKQASRLESEAFSTLMRARQDAQFNGFDFQNYEDLLNASKLARRGELIKAKKLYYKATERYDDTTAESSLPNDFIAECLATVSMIGELEEAEKVLVKAEKLDSKNPFVRSAINLQKCETNGVQARFDTFRIHSKAGQKAYDDDDFKTAIEEFEQALQIAPTNTGAALNLLQTLIKRLQESKKMSNGQLRRCDELFKSVEGVRLPSQHRSRKNELWSQFQQLKSR</sequence>
<feature type="domain" description="Response regulatory" evidence="3">
    <location>
        <begin position="11"/>
        <end position="130"/>
    </location>
</feature>
<evidence type="ECO:0000256" key="2">
    <source>
        <dbReference type="PROSITE-ProRule" id="PRU00339"/>
    </source>
</evidence>
<accession>A0ABM7FKT6</accession>
<dbReference type="SMART" id="SM00448">
    <property type="entry name" value="REC"/>
    <property type="match status" value="1"/>
</dbReference>
<evidence type="ECO:0000313" key="4">
    <source>
        <dbReference type="EMBL" id="MBW8192401.1"/>
    </source>
</evidence>
<dbReference type="PANTHER" id="PTHR43228">
    <property type="entry name" value="TWO-COMPONENT RESPONSE REGULATOR"/>
    <property type="match status" value="1"/>
</dbReference>
<dbReference type="PROSITE" id="PS50110">
    <property type="entry name" value="RESPONSE_REGULATORY"/>
    <property type="match status" value="1"/>
</dbReference>
<feature type="repeat" description="TPR" evidence="2">
    <location>
        <begin position="454"/>
        <end position="487"/>
    </location>
</feature>
<reference evidence="4" key="1">
    <citation type="submission" date="2021-07" db="EMBL/GenBank/DDBJ databases">
        <title>Neiella marina sp. nov., isolated from the intestinal content of sea cucumber Apostichopus japonicus.</title>
        <authorList>
            <person name="Bai X."/>
        </authorList>
    </citation>
    <scope>NUCLEOTIDE SEQUENCE</scope>
    <source>
        <strain evidence="4">126</strain>
    </source>
</reference>
<dbReference type="Gene3D" id="1.25.40.10">
    <property type="entry name" value="Tetratricopeptide repeat domain"/>
    <property type="match status" value="2"/>
</dbReference>
<proteinExistence type="predicted"/>
<dbReference type="InterPro" id="IPR011006">
    <property type="entry name" value="CheY-like_superfamily"/>
</dbReference>
<dbReference type="SUPFAM" id="SSF52172">
    <property type="entry name" value="CheY-like"/>
    <property type="match status" value="1"/>
</dbReference>
<dbReference type="Pfam" id="PF00072">
    <property type="entry name" value="Response_reg"/>
    <property type="match status" value="1"/>
</dbReference>
<evidence type="ECO:0000259" key="3">
    <source>
        <dbReference type="PROSITE" id="PS50110"/>
    </source>
</evidence>
<dbReference type="Proteomes" id="UP001166251">
    <property type="component" value="Unassembled WGS sequence"/>
</dbReference>
<comment type="caution">
    <text evidence="4">The sequence shown here is derived from an EMBL/GenBank/DDBJ whole genome shotgun (WGS) entry which is preliminary data.</text>
</comment>
<gene>
    <name evidence="4" type="ORF">K0504_15290</name>
</gene>
<dbReference type="InterPro" id="IPR001789">
    <property type="entry name" value="Sig_transdc_resp-reg_receiver"/>
</dbReference>
<name>A0ABM7FKT6_9GAMM</name>
<evidence type="ECO:0000313" key="5">
    <source>
        <dbReference type="Proteomes" id="UP001166251"/>
    </source>
</evidence>
<dbReference type="EMBL" id="JAHZSS010000022">
    <property type="protein sequence ID" value="MBW8192401.1"/>
    <property type="molecule type" value="Genomic_DNA"/>
</dbReference>
<dbReference type="InterPro" id="IPR011990">
    <property type="entry name" value="TPR-like_helical_dom_sf"/>
</dbReference>
<dbReference type="SUPFAM" id="SSF48452">
    <property type="entry name" value="TPR-like"/>
    <property type="match status" value="2"/>
</dbReference>
<evidence type="ECO:0000256" key="1">
    <source>
        <dbReference type="PROSITE-ProRule" id="PRU00169"/>
    </source>
</evidence>
<dbReference type="InterPro" id="IPR019734">
    <property type="entry name" value="TPR_rpt"/>
</dbReference>
<keyword evidence="1" id="KW-0597">Phosphoprotein</keyword>
<keyword evidence="5" id="KW-1185">Reference proteome</keyword>
<feature type="repeat" description="TPR" evidence="2">
    <location>
        <begin position="234"/>
        <end position="267"/>
    </location>
</feature>